<keyword evidence="2 6" id="KW-0500">Molybdenum</keyword>
<dbReference type="InterPro" id="IPR005950">
    <property type="entry name" value="ModA"/>
</dbReference>
<evidence type="ECO:0000256" key="6">
    <source>
        <dbReference type="PIRSR" id="PIRSR004846-1"/>
    </source>
</evidence>
<accession>A0A396YW66</accession>
<evidence type="ECO:0000256" key="5">
    <source>
        <dbReference type="ARBA" id="ARBA00062515"/>
    </source>
</evidence>
<dbReference type="FunFam" id="3.40.190.10:FF:000035">
    <property type="entry name" value="Molybdate ABC transporter substrate-binding protein"/>
    <property type="match status" value="1"/>
</dbReference>
<proteinExistence type="inferred from homology"/>
<dbReference type="GO" id="GO:0046872">
    <property type="term" value="F:metal ion binding"/>
    <property type="evidence" value="ECO:0007669"/>
    <property type="project" value="UniProtKB-KW"/>
</dbReference>
<dbReference type="Pfam" id="PF13531">
    <property type="entry name" value="SBP_bac_11"/>
    <property type="match status" value="1"/>
</dbReference>
<evidence type="ECO:0000256" key="4">
    <source>
        <dbReference type="ARBA" id="ARBA00022729"/>
    </source>
</evidence>
<protein>
    <submittedName>
        <fullName evidence="7">Molybdate ABC transporter substrate-binding protein</fullName>
    </submittedName>
</protein>
<keyword evidence="3 6" id="KW-0479">Metal-binding</keyword>
<evidence type="ECO:0000313" key="7">
    <source>
        <dbReference type="EMBL" id="RHX85624.1"/>
    </source>
</evidence>
<feature type="binding site" evidence="6">
    <location>
        <position position="61"/>
    </location>
    <ligand>
        <name>molybdate</name>
        <dbReference type="ChEBI" id="CHEBI:36264"/>
    </ligand>
</feature>
<dbReference type="PANTHER" id="PTHR30632:SF0">
    <property type="entry name" value="SULFATE-BINDING PROTEIN"/>
    <property type="match status" value="1"/>
</dbReference>
<dbReference type="OrthoDB" id="9785015at2"/>
<feature type="binding site" evidence="6">
    <location>
        <position position="143"/>
    </location>
    <ligand>
        <name>molybdate</name>
        <dbReference type="ChEBI" id="CHEBI:36264"/>
    </ligand>
</feature>
<dbReference type="Proteomes" id="UP000265798">
    <property type="component" value="Unassembled WGS sequence"/>
</dbReference>
<comment type="caution">
    <text evidence="7">The sequence shown here is derived from an EMBL/GenBank/DDBJ whole genome shotgun (WGS) entry which is preliminary data.</text>
</comment>
<reference evidence="8" key="1">
    <citation type="submission" date="2018-05" db="EMBL/GenBank/DDBJ databases">
        <title>Leptospira yasudae sp. nov. and Leptospira stimsonii sp. nov., two pathogenic species of the genus Leptospira isolated from environmental sources.</title>
        <authorList>
            <person name="Casanovas-Massana A."/>
            <person name="Hamond C."/>
            <person name="Santos L.A."/>
            <person name="Hacker K.P."/>
            <person name="Balassiano I."/>
            <person name="Medeiros M.A."/>
            <person name="Reis M.G."/>
            <person name="Ko A.I."/>
            <person name="Wunder E.A."/>
        </authorList>
    </citation>
    <scope>NUCLEOTIDE SEQUENCE [LARGE SCALE GENOMIC DNA]</scope>
    <source>
        <strain evidence="8">Yale</strain>
    </source>
</reference>
<name>A0A396YW66_9LEPT</name>
<dbReference type="GO" id="GO:0030973">
    <property type="term" value="F:molybdate ion binding"/>
    <property type="evidence" value="ECO:0007669"/>
    <property type="project" value="UniProtKB-ARBA"/>
</dbReference>
<dbReference type="EMBL" id="QHCT01000008">
    <property type="protein sequence ID" value="RHX85624.1"/>
    <property type="molecule type" value="Genomic_DNA"/>
</dbReference>
<dbReference type="AlphaFoldDB" id="A0A396YW66"/>
<dbReference type="InterPro" id="IPR050682">
    <property type="entry name" value="ModA/WtpA"/>
</dbReference>
<evidence type="ECO:0000256" key="1">
    <source>
        <dbReference type="ARBA" id="ARBA00009175"/>
    </source>
</evidence>
<dbReference type="SUPFAM" id="SSF53850">
    <property type="entry name" value="Periplasmic binding protein-like II"/>
    <property type="match status" value="1"/>
</dbReference>
<sequence length="260" mass="29443">MRKIRFIFLFSVFFFFSPVFGEEKKQLIISAASSLTQAFTEIGKEFDKKYSVKVVFNFAGSGVLLQQIENGAPADIFASADQETVERGLEKELFDPKSRKNFMKNKLVLIVPSDGLSKIRNLSQLKEDSIQRIAIGNSSTVPAGRYAKEVLEKEGIYQVLENKFIPGENVRQVLDYVARGEVDAGFVYKTDAMLMKDKVRIAIEDLKTKSILYPIVIVSKTTSPKESQLFLEFLSSPEARTIFEKFHFERIGSNHESLSK</sequence>
<evidence type="ECO:0000256" key="3">
    <source>
        <dbReference type="ARBA" id="ARBA00022723"/>
    </source>
</evidence>
<feature type="binding site" evidence="6">
    <location>
        <position position="34"/>
    </location>
    <ligand>
        <name>molybdate</name>
        <dbReference type="ChEBI" id="CHEBI:36264"/>
    </ligand>
</feature>
<feature type="binding site" evidence="6">
    <location>
        <position position="188"/>
    </location>
    <ligand>
        <name>molybdate</name>
        <dbReference type="ChEBI" id="CHEBI:36264"/>
    </ligand>
</feature>
<keyword evidence="4" id="KW-0732">Signal</keyword>
<dbReference type="Gene3D" id="3.40.190.10">
    <property type="entry name" value="Periplasmic binding protein-like II"/>
    <property type="match status" value="2"/>
</dbReference>
<gene>
    <name evidence="7" type="primary">modA</name>
    <name evidence="7" type="ORF">DLM75_20780</name>
</gene>
<feature type="binding site" evidence="6">
    <location>
        <position position="170"/>
    </location>
    <ligand>
        <name>molybdate</name>
        <dbReference type="ChEBI" id="CHEBI:36264"/>
    </ligand>
</feature>
<dbReference type="PIRSF" id="PIRSF004846">
    <property type="entry name" value="ModA"/>
    <property type="match status" value="1"/>
</dbReference>
<dbReference type="NCBIfam" id="TIGR01256">
    <property type="entry name" value="modA"/>
    <property type="match status" value="1"/>
</dbReference>
<dbReference type="PANTHER" id="PTHR30632">
    <property type="entry name" value="MOLYBDATE-BINDING PERIPLASMIC PROTEIN"/>
    <property type="match status" value="1"/>
</dbReference>
<organism evidence="7 8">
    <name type="scientific">Leptospira stimsonii</name>
    <dbReference type="NCBI Taxonomy" id="2202203"/>
    <lineage>
        <taxon>Bacteria</taxon>
        <taxon>Pseudomonadati</taxon>
        <taxon>Spirochaetota</taxon>
        <taxon>Spirochaetia</taxon>
        <taxon>Leptospirales</taxon>
        <taxon>Leptospiraceae</taxon>
        <taxon>Leptospira</taxon>
    </lineage>
</organism>
<dbReference type="RefSeq" id="WP_118970417.1">
    <property type="nucleotide sequence ID" value="NZ_QHCT01000008.1"/>
</dbReference>
<dbReference type="GO" id="GO:1901359">
    <property type="term" value="F:tungstate binding"/>
    <property type="evidence" value="ECO:0007669"/>
    <property type="project" value="UniProtKB-ARBA"/>
</dbReference>
<comment type="subunit">
    <text evidence="5">The complex is composed of two ATP-binding proteins (ModC), two transmembrane proteins (ModB) and a solute-binding protein (ModA).</text>
</comment>
<dbReference type="GO" id="GO:0015689">
    <property type="term" value="P:molybdate ion transport"/>
    <property type="evidence" value="ECO:0007669"/>
    <property type="project" value="InterPro"/>
</dbReference>
<evidence type="ECO:0000256" key="2">
    <source>
        <dbReference type="ARBA" id="ARBA00022505"/>
    </source>
</evidence>
<comment type="similarity">
    <text evidence="1">Belongs to the bacterial solute-binding protein ModA family.</text>
</comment>
<evidence type="ECO:0000313" key="8">
    <source>
        <dbReference type="Proteomes" id="UP000265798"/>
    </source>
</evidence>